<protein>
    <recommendedName>
        <fullName evidence="1">Ig-like SoxY domain-containing protein</fullName>
    </recommendedName>
</protein>
<dbReference type="eggNOG" id="COG5501">
    <property type="taxonomic scope" value="Bacteria"/>
</dbReference>
<evidence type="ECO:0000259" key="1">
    <source>
        <dbReference type="Pfam" id="PF13501"/>
    </source>
</evidence>
<reference evidence="2 3" key="1">
    <citation type="submission" date="2013-09" db="EMBL/GenBank/DDBJ databases">
        <title>Genome sequencing of Arenimonas malthae.</title>
        <authorList>
            <person name="Chen F."/>
            <person name="Wang G."/>
        </authorList>
    </citation>
    <scope>NUCLEOTIDE SEQUENCE [LARGE SCALE GENOMIC DNA]</scope>
    <source>
        <strain evidence="2 3">CC-JY-1</strain>
    </source>
</reference>
<accession>A0A091B402</accession>
<dbReference type="NCBIfam" id="TIGR04488">
    <property type="entry name" value="SoxY_true_GGCGG"/>
    <property type="match status" value="1"/>
</dbReference>
<dbReference type="Gene3D" id="2.60.40.2470">
    <property type="entry name" value="SoxY domain"/>
    <property type="match status" value="1"/>
</dbReference>
<dbReference type="InterPro" id="IPR038162">
    <property type="entry name" value="SoxY_sf"/>
</dbReference>
<evidence type="ECO:0000313" key="3">
    <source>
        <dbReference type="Proteomes" id="UP000029392"/>
    </source>
</evidence>
<gene>
    <name evidence="2" type="ORF">N790_07865</name>
</gene>
<dbReference type="PROSITE" id="PS51318">
    <property type="entry name" value="TAT"/>
    <property type="match status" value="1"/>
</dbReference>
<dbReference type="InterPro" id="IPR016568">
    <property type="entry name" value="Sulphur_oxidation_SoxY"/>
</dbReference>
<dbReference type="PATRIC" id="fig|1384054.3.peg.1638"/>
<keyword evidence="3" id="KW-1185">Reference proteome</keyword>
<dbReference type="Proteomes" id="UP000029392">
    <property type="component" value="Unassembled WGS sequence"/>
</dbReference>
<dbReference type="InterPro" id="IPR032711">
    <property type="entry name" value="SoxY"/>
</dbReference>
<dbReference type="RefSeq" id="WP_043803430.1">
    <property type="nucleotide sequence ID" value="NZ_AVCH01000162.1"/>
</dbReference>
<name>A0A091B402_9GAMM</name>
<dbReference type="STRING" id="1384054.N790_07865"/>
<dbReference type="AlphaFoldDB" id="A0A091B402"/>
<feature type="domain" description="Ig-like SoxY" evidence="1">
    <location>
        <begin position="55"/>
        <end position="151"/>
    </location>
</feature>
<dbReference type="Pfam" id="PF13501">
    <property type="entry name" value="SoxY"/>
    <property type="match status" value="1"/>
</dbReference>
<dbReference type="PIRSF" id="PIRSF010312">
    <property type="entry name" value="Sulphur_oxidation_SoxY"/>
    <property type="match status" value="1"/>
</dbReference>
<organism evidence="2 3">
    <name type="scientific">Arenimonas malthae CC-JY-1</name>
    <dbReference type="NCBI Taxonomy" id="1384054"/>
    <lineage>
        <taxon>Bacteria</taxon>
        <taxon>Pseudomonadati</taxon>
        <taxon>Pseudomonadota</taxon>
        <taxon>Gammaproteobacteria</taxon>
        <taxon>Lysobacterales</taxon>
        <taxon>Lysobacteraceae</taxon>
        <taxon>Arenimonas</taxon>
    </lineage>
</organism>
<comment type="caution">
    <text evidence="2">The sequence shown here is derived from an EMBL/GenBank/DDBJ whole genome shotgun (WGS) entry which is preliminary data.</text>
</comment>
<proteinExistence type="predicted"/>
<evidence type="ECO:0000313" key="2">
    <source>
        <dbReference type="EMBL" id="KFN47333.1"/>
    </source>
</evidence>
<dbReference type="EMBL" id="AVCH01000162">
    <property type="protein sequence ID" value="KFN47333.1"/>
    <property type="molecule type" value="Genomic_DNA"/>
</dbReference>
<dbReference type="OrthoDB" id="9798154at2"/>
<sequence length="153" mass="15612">MNLNRRSFLVSGASALALLGVAAAWPVRALAKLVRPEAAFTATNVNDAIAGIGGAAETSAEIVFQTPEIAENGAVVPVSVTSNLPGTDQISILVEANPNPLVAVFSIPEGTLPTVQTRVKVAQTCNLTAVVRANGKNYSVSRETKVTLGGCGG</sequence>
<dbReference type="InterPro" id="IPR006311">
    <property type="entry name" value="TAT_signal"/>
</dbReference>